<organism evidence="9 10">
    <name type="scientific">Heterodera trifolii</name>
    <dbReference type="NCBI Taxonomy" id="157864"/>
    <lineage>
        <taxon>Eukaryota</taxon>
        <taxon>Metazoa</taxon>
        <taxon>Ecdysozoa</taxon>
        <taxon>Nematoda</taxon>
        <taxon>Chromadorea</taxon>
        <taxon>Rhabditida</taxon>
        <taxon>Tylenchina</taxon>
        <taxon>Tylenchomorpha</taxon>
        <taxon>Tylenchoidea</taxon>
        <taxon>Heteroderidae</taxon>
        <taxon>Heteroderinae</taxon>
        <taxon>Heterodera</taxon>
    </lineage>
</organism>
<name>A0ABD2LNV4_9BILA</name>
<accession>A0ABD2LNV4</accession>
<feature type="region of interest" description="Disordered" evidence="7">
    <location>
        <begin position="38"/>
        <end position="79"/>
    </location>
</feature>
<dbReference type="Pfam" id="PF00046">
    <property type="entry name" value="Homeodomain"/>
    <property type="match status" value="1"/>
</dbReference>
<dbReference type="SUPFAM" id="SSF46689">
    <property type="entry name" value="Homeodomain-like"/>
    <property type="match status" value="1"/>
</dbReference>
<feature type="domain" description="Homeobox" evidence="8">
    <location>
        <begin position="76"/>
        <end position="136"/>
    </location>
</feature>
<keyword evidence="4 5" id="KW-0539">Nucleus</keyword>
<feature type="DNA-binding region" description="Homeobox" evidence="5">
    <location>
        <begin position="78"/>
        <end position="137"/>
    </location>
</feature>
<proteinExistence type="predicted"/>
<dbReference type="PANTHER" id="PTHR46123:SF4">
    <property type="entry name" value="MIX-TYPE HOMEOBOX GENE 1-RELATED"/>
    <property type="match status" value="1"/>
</dbReference>
<evidence type="ECO:0000313" key="10">
    <source>
        <dbReference type="Proteomes" id="UP001620626"/>
    </source>
</evidence>
<dbReference type="PANTHER" id="PTHR46123">
    <property type="entry name" value="MIX-TYPE HOMEOBOX GENE 1-RELATED"/>
    <property type="match status" value="1"/>
</dbReference>
<evidence type="ECO:0000256" key="7">
    <source>
        <dbReference type="SAM" id="MobiDB-lite"/>
    </source>
</evidence>
<dbReference type="SMART" id="SM00389">
    <property type="entry name" value="HOX"/>
    <property type="match status" value="1"/>
</dbReference>
<dbReference type="InterPro" id="IPR009057">
    <property type="entry name" value="Homeodomain-like_sf"/>
</dbReference>
<reference evidence="9 10" key="1">
    <citation type="submission" date="2024-10" db="EMBL/GenBank/DDBJ databases">
        <authorList>
            <person name="Kim D."/>
        </authorList>
    </citation>
    <scope>NUCLEOTIDE SEQUENCE [LARGE SCALE GENOMIC DNA]</scope>
    <source>
        <strain evidence="9">BH-2024</strain>
    </source>
</reference>
<evidence type="ECO:0000256" key="6">
    <source>
        <dbReference type="RuleBase" id="RU000682"/>
    </source>
</evidence>
<dbReference type="PROSITE" id="PS50071">
    <property type="entry name" value="HOMEOBOX_2"/>
    <property type="match status" value="1"/>
</dbReference>
<evidence type="ECO:0000256" key="5">
    <source>
        <dbReference type="PROSITE-ProRule" id="PRU00108"/>
    </source>
</evidence>
<dbReference type="GO" id="GO:0003677">
    <property type="term" value="F:DNA binding"/>
    <property type="evidence" value="ECO:0007669"/>
    <property type="project" value="UniProtKB-UniRule"/>
</dbReference>
<dbReference type="AlphaFoldDB" id="A0ABD2LNV4"/>
<evidence type="ECO:0000313" key="9">
    <source>
        <dbReference type="EMBL" id="KAL3116794.1"/>
    </source>
</evidence>
<feature type="compositionally biased region" description="Low complexity" evidence="7">
    <location>
        <begin position="38"/>
        <end position="49"/>
    </location>
</feature>
<dbReference type="CDD" id="cd00086">
    <property type="entry name" value="homeodomain"/>
    <property type="match status" value="1"/>
</dbReference>
<dbReference type="Gene3D" id="1.10.10.60">
    <property type="entry name" value="Homeodomain-like"/>
    <property type="match status" value="1"/>
</dbReference>
<evidence type="ECO:0000256" key="4">
    <source>
        <dbReference type="ARBA" id="ARBA00023242"/>
    </source>
</evidence>
<evidence type="ECO:0000259" key="8">
    <source>
        <dbReference type="PROSITE" id="PS50071"/>
    </source>
</evidence>
<sequence length="247" mass="26940">MTSLIKAYVKAFLRLSSMVGLPFLAVCLSVLASSVSSPSSSASSVSSSSNNAQIASGSDEENQLQQNSQSGGVLTGDGRRARTSFSTQQINFLERIFDKSKYPNQQQKEWLIRMTRLDEDKIITWFSNRRARNRRKAFQQHHHPSPQQMLALSAPNSALTSPNNNNTNNLGVNSPVTATNQNFSTVCPSALFPFPSAFFPALFAPYAAFSPFSGLLAMNGASAEMQMNLNGSNQKMCGTNDGRKEIN</sequence>
<comment type="subcellular location">
    <subcellularLocation>
        <location evidence="1 5 6">Nucleus</location>
    </subcellularLocation>
</comment>
<evidence type="ECO:0000256" key="1">
    <source>
        <dbReference type="ARBA" id="ARBA00004123"/>
    </source>
</evidence>
<comment type="caution">
    <text evidence="9">The sequence shown here is derived from an EMBL/GenBank/DDBJ whole genome shotgun (WGS) entry which is preliminary data.</text>
</comment>
<dbReference type="Proteomes" id="UP001620626">
    <property type="component" value="Unassembled WGS sequence"/>
</dbReference>
<dbReference type="EMBL" id="JBICBT010000347">
    <property type="protein sequence ID" value="KAL3116794.1"/>
    <property type="molecule type" value="Genomic_DNA"/>
</dbReference>
<keyword evidence="2 5" id="KW-0238">DNA-binding</keyword>
<keyword evidence="10" id="KW-1185">Reference proteome</keyword>
<dbReference type="GO" id="GO:0005634">
    <property type="term" value="C:nucleus"/>
    <property type="evidence" value="ECO:0007669"/>
    <property type="project" value="UniProtKB-SubCell"/>
</dbReference>
<gene>
    <name evidence="9" type="ORF">niasHT_004295</name>
</gene>
<keyword evidence="3 5" id="KW-0371">Homeobox</keyword>
<evidence type="ECO:0000256" key="3">
    <source>
        <dbReference type="ARBA" id="ARBA00023155"/>
    </source>
</evidence>
<dbReference type="InterPro" id="IPR051306">
    <property type="entry name" value="Homeobox_regulator"/>
</dbReference>
<evidence type="ECO:0000256" key="2">
    <source>
        <dbReference type="ARBA" id="ARBA00023125"/>
    </source>
</evidence>
<protein>
    <recommendedName>
        <fullName evidence="8">Homeobox domain-containing protein</fullName>
    </recommendedName>
</protein>
<dbReference type="InterPro" id="IPR001356">
    <property type="entry name" value="HD"/>
</dbReference>
<feature type="compositionally biased region" description="Polar residues" evidence="7">
    <location>
        <begin position="63"/>
        <end position="72"/>
    </location>
</feature>